<evidence type="ECO:0000313" key="2">
    <source>
        <dbReference type="EMBL" id="KAG1902841.1"/>
    </source>
</evidence>
<proteinExistence type="predicted"/>
<comment type="caution">
    <text evidence="2">The sequence shown here is derived from an EMBL/GenBank/DDBJ whole genome shotgun (WGS) entry which is preliminary data.</text>
</comment>
<name>A0AAD4EAZ1_9AGAM</name>
<protein>
    <submittedName>
        <fullName evidence="2">Uncharacterized protein</fullName>
    </submittedName>
</protein>
<organism evidence="2 3">
    <name type="scientific">Suillus fuscotomentosus</name>
    <dbReference type="NCBI Taxonomy" id="1912939"/>
    <lineage>
        <taxon>Eukaryota</taxon>
        <taxon>Fungi</taxon>
        <taxon>Dikarya</taxon>
        <taxon>Basidiomycota</taxon>
        <taxon>Agaricomycotina</taxon>
        <taxon>Agaricomycetes</taxon>
        <taxon>Agaricomycetidae</taxon>
        <taxon>Boletales</taxon>
        <taxon>Suillineae</taxon>
        <taxon>Suillaceae</taxon>
        <taxon>Suillus</taxon>
    </lineage>
</organism>
<keyword evidence="3" id="KW-1185">Reference proteome</keyword>
<feature type="region of interest" description="Disordered" evidence="1">
    <location>
        <begin position="868"/>
        <end position="930"/>
    </location>
</feature>
<dbReference type="RefSeq" id="XP_041228416.1">
    <property type="nucleotide sequence ID" value="XM_041366619.1"/>
</dbReference>
<accession>A0AAD4EAZ1</accession>
<evidence type="ECO:0000313" key="3">
    <source>
        <dbReference type="Proteomes" id="UP001195769"/>
    </source>
</evidence>
<dbReference type="PANTHER" id="PTHR31912:SF34">
    <property type="entry name" value="NOTOCHORD-RELATED PROTEIN"/>
    <property type="match status" value="1"/>
</dbReference>
<dbReference type="GeneID" id="64660917"/>
<dbReference type="EMBL" id="JABBWK010000015">
    <property type="protein sequence ID" value="KAG1902841.1"/>
    <property type="molecule type" value="Genomic_DNA"/>
</dbReference>
<gene>
    <name evidence="2" type="ORF">F5891DRAFT_1185977</name>
</gene>
<sequence length="1014" mass="112527">MAEYEPSTSSSATVHFFTSLLFSSPRLPFSETQKKAILNWARSLGAQNVPSLGSMKKCHTYLDNLIGNLTQQVTSCAGDVFYINNITEAIAKDYANPLTQFAMKDYPKDGGEGMSQVFNGKKMLLDLLSPPAVQVDGTIYFTDELLQDNSGDYFIPEHFFYALPPADSDGDDTELHEHADAKPLYALGRAVERMEAGFIVHDEQEIIPMSTFVQSFEDIAATQGELDCGLTASSTKYVSLLPSPMHKKANSCMVYTVPLIIFMDNVSGNISKQWNKHHAIYMLNTNLPREMLEKEFFVCFVTSLPHVAPMELMRAMKQSISFVATSGVVAWDCKDNEEVLLIPCGLFLAGDNPMQAEECSHAGLNCNYFCQTCNIGGTKEFKASEGGYSSLFMQFETALKSGATEKIKNLVSTTGICDTASISIINTLVELGKKLQKHVAGTQAMSEADVTAALEKEFEELLQGNTLDNTINPLLGMDGLNMHMDTPTEILHTVLLGVVKYFWGQTVFLLEKAMDIFQTHLHSPDWKAFQELGTSDAILNLFVPSTILDAWTIIGEFVVLVWHTNILNTEAYLAKLSRTIEDFLNVMAQCSPSIIISKPKFHFLIHLPAYIRRFGPAIVFSTERYESFNHVFYIVKHVATGGYWYNPEAAKWVQAGPVVIGYLHNHPKQARLLRLSYFVQIPLVPGSGKALSTAGANGKTTRTDVVAWKNTLCAKTLKTARPGIMGIGQICEILISLEDHKTVIHVALQLFTFLDTLHASVHLPRLNLMDDEVVVMALDIMCIINLQHNCIDSQCMDTLEQNVHQEWIKTSRTKPTICHKSTPHFLVNAYSLHNYAHIHLVIPEKLRETPLRVTNVAEVQAMAVQHMKEKKASKRAGDAPQEAESTKNDVQGLLVPVPAFDKPSVKPRTTTKSKARASNSSTWGKKAAPSCPHQLEVVHRSSPSAQQNSVVQSNTAAFDQHGQGHFTPSYPHLPQYFHSSLPHAHYPPPLLSPAAVMFKQDSFQTTALAVLKQR</sequence>
<evidence type="ECO:0000256" key="1">
    <source>
        <dbReference type="SAM" id="MobiDB-lite"/>
    </source>
</evidence>
<reference evidence="2" key="1">
    <citation type="journal article" date="2020" name="New Phytol.">
        <title>Comparative genomics reveals dynamic genome evolution in host specialist ectomycorrhizal fungi.</title>
        <authorList>
            <person name="Lofgren L.A."/>
            <person name="Nguyen N.H."/>
            <person name="Vilgalys R."/>
            <person name="Ruytinx J."/>
            <person name="Liao H.L."/>
            <person name="Branco S."/>
            <person name="Kuo A."/>
            <person name="LaButti K."/>
            <person name="Lipzen A."/>
            <person name="Andreopoulos W."/>
            <person name="Pangilinan J."/>
            <person name="Riley R."/>
            <person name="Hundley H."/>
            <person name="Na H."/>
            <person name="Barry K."/>
            <person name="Grigoriev I.V."/>
            <person name="Stajich J.E."/>
            <person name="Kennedy P.G."/>
        </authorList>
    </citation>
    <scope>NUCLEOTIDE SEQUENCE</scope>
    <source>
        <strain evidence="2">FC203</strain>
    </source>
</reference>
<dbReference type="PANTHER" id="PTHR31912">
    <property type="entry name" value="IP13529P"/>
    <property type="match status" value="1"/>
</dbReference>
<dbReference type="AlphaFoldDB" id="A0AAD4EAZ1"/>
<dbReference type="Proteomes" id="UP001195769">
    <property type="component" value="Unassembled WGS sequence"/>
</dbReference>